<dbReference type="RefSeq" id="XP_028476868.1">
    <property type="nucleotide sequence ID" value="XM_028622975.1"/>
</dbReference>
<accession>A0A427XUK5</accession>
<organism evidence="2 3">
    <name type="scientific">Apiotrichum porosum</name>
    <dbReference type="NCBI Taxonomy" id="105984"/>
    <lineage>
        <taxon>Eukaryota</taxon>
        <taxon>Fungi</taxon>
        <taxon>Dikarya</taxon>
        <taxon>Basidiomycota</taxon>
        <taxon>Agaricomycotina</taxon>
        <taxon>Tremellomycetes</taxon>
        <taxon>Trichosporonales</taxon>
        <taxon>Trichosporonaceae</taxon>
        <taxon>Apiotrichum</taxon>
    </lineage>
</organism>
<comment type="caution">
    <text evidence="2">The sequence shown here is derived from an EMBL/GenBank/DDBJ whole genome shotgun (WGS) entry which is preliminary data.</text>
</comment>
<proteinExistence type="predicted"/>
<dbReference type="Proteomes" id="UP000279236">
    <property type="component" value="Unassembled WGS sequence"/>
</dbReference>
<dbReference type="GeneID" id="39592171"/>
<dbReference type="AlphaFoldDB" id="A0A427XUK5"/>
<reference evidence="2 3" key="1">
    <citation type="submission" date="2018-11" db="EMBL/GenBank/DDBJ databases">
        <title>Genome sequence of Apiotrichum porosum DSM 27194.</title>
        <authorList>
            <person name="Aliyu H."/>
            <person name="Gorte O."/>
            <person name="Ochsenreither K."/>
        </authorList>
    </citation>
    <scope>NUCLEOTIDE SEQUENCE [LARGE SCALE GENOMIC DNA]</scope>
    <source>
        <strain evidence="2 3">DSM 27194</strain>
    </source>
</reference>
<evidence type="ECO:0000313" key="3">
    <source>
        <dbReference type="Proteomes" id="UP000279236"/>
    </source>
</evidence>
<feature type="region of interest" description="Disordered" evidence="1">
    <location>
        <begin position="1"/>
        <end position="35"/>
    </location>
</feature>
<evidence type="ECO:0000256" key="1">
    <source>
        <dbReference type="SAM" id="MobiDB-lite"/>
    </source>
</evidence>
<evidence type="ECO:0000313" key="2">
    <source>
        <dbReference type="EMBL" id="RSH82636.1"/>
    </source>
</evidence>
<name>A0A427XUK5_9TREE</name>
<feature type="compositionally biased region" description="Low complexity" evidence="1">
    <location>
        <begin position="17"/>
        <end position="29"/>
    </location>
</feature>
<gene>
    <name evidence="2" type="ORF">EHS24_007628</name>
</gene>
<sequence>MSTPSAGNRLGTQVGGAPSATPSTPLPSTIQDEDTGDEFIDVADEDLHNLLLALQEVSSKKTEETEALLQRVRDIDLSIPLPVGFSVTKTMAQITAIRKDIAELEKKAANELECYKDNIHTTTNDNGGLPFLQKALKMYEARRDSLLEGGPHDAEYYEAVTSSLKSIKQVETLISAKSYSIAMTVLIHKMVSDGVAERRKLYETIKTEAEAAD</sequence>
<protein>
    <submittedName>
        <fullName evidence="2">Uncharacterized protein</fullName>
    </submittedName>
</protein>
<dbReference type="EMBL" id="RSCE01000005">
    <property type="protein sequence ID" value="RSH82636.1"/>
    <property type="molecule type" value="Genomic_DNA"/>
</dbReference>
<keyword evidence="3" id="KW-1185">Reference proteome</keyword>